<dbReference type="WBParaSite" id="HPLM_0000746101-mRNA-1">
    <property type="protein sequence ID" value="HPLM_0000746101-mRNA-1"/>
    <property type="gene ID" value="HPLM_0000746101"/>
</dbReference>
<evidence type="ECO:0000256" key="1">
    <source>
        <dbReference type="ARBA" id="ARBA00004141"/>
    </source>
</evidence>
<evidence type="ECO:0000256" key="4">
    <source>
        <dbReference type="ARBA" id="ARBA00023136"/>
    </source>
</evidence>
<dbReference type="AlphaFoldDB" id="A0A0N4WAN6"/>
<dbReference type="Proteomes" id="UP000268014">
    <property type="component" value="Unassembled WGS sequence"/>
</dbReference>
<evidence type="ECO:0000313" key="8">
    <source>
        <dbReference type="WBParaSite" id="HPLM_0000746101-mRNA-1"/>
    </source>
</evidence>
<organism evidence="8">
    <name type="scientific">Haemonchus placei</name>
    <name type="common">Barber's pole worm</name>
    <dbReference type="NCBI Taxonomy" id="6290"/>
    <lineage>
        <taxon>Eukaryota</taxon>
        <taxon>Metazoa</taxon>
        <taxon>Ecdysozoa</taxon>
        <taxon>Nematoda</taxon>
        <taxon>Chromadorea</taxon>
        <taxon>Rhabditida</taxon>
        <taxon>Rhabditina</taxon>
        <taxon>Rhabditomorpha</taxon>
        <taxon>Strongyloidea</taxon>
        <taxon>Trichostrongylidae</taxon>
        <taxon>Haemonchus</taxon>
    </lineage>
</organism>
<keyword evidence="4 5" id="KW-0472">Membrane</keyword>
<evidence type="ECO:0000313" key="6">
    <source>
        <dbReference type="EMBL" id="VDO31932.1"/>
    </source>
</evidence>
<keyword evidence="2 5" id="KW-0812">Transmembrane</keyword>
<dbReference type="EMBL" id="UZAF01016663">
    <property type="protein sequence ID" value="VDO31932.1"/>
    <property type="molecule type" value="Genomic_DNA"/>
</dbReference>
<gene>
    <name evidence="6" type="ORF">HPLM_LOCUS7453</name>
</gene>
<evidence type="ECO:0000256" key="5">
    <source>
        <dbReference type="SAM" id="Phobius"/>
    </source>
</evidence>
<proteinExistence type="predicted"/>
<dbReference type="OrthoDB" id="5820030at2759"/>
<evidence type="ECO:0000256" key="2">
    <source>
        <dbReference type="ARBA" id="ARBA00022692"/>
    </source>
</evidence>
<evidence type="ECO:0000313" key="7">
    <source>
        <dbReference type="Proteomes" id="UP000268014"/>
    </source>
</evidence>
<keyword evidence="7" id="KW-1185">Reference proteome</keyword>
<dbReference type="GO" id="GO:0016020">
    <property type="term" value="C:membrane"/>
    <property type="evidence" value="ECO:0007669"/>
    <property type="project" value="UniProtKB-SubCell"/>
</dbReference>
<accession>A0A0N4WAN6</accession>
<feature type="transmembrane region" description="Helical" evidence="5">
    <location>
        <begin position="140"/>
        <end position="157"/>
    </location>
</feature>
<comment type="subcellular location">
    <subcellularLocation>
        <location evidence="1">Membrane</location>
        <topology evidence="1">Multi-pass membrane protein</topology>
    </subcellularLocation>
</comment>
<keyword evidence="3 5" id="KW-1133">Transmembrane helix</keyword>
<dbReference type="InterPro" id="IPR019408">
    <property type="entry name" value="7TM_GPCR_serpentine_rcpt_Srab"/>
</dbReference>
<protein>
    <submittedName>
        <fullName evidence="8">Transmembrane protein</fullName>
    </submittedName>
</protein>
<evidence type="ECO:0000256" key="3">
    <source>
        <dbReference type="ARBA" id="ARBA00022989"/>
    </source>
</evidence>
<name>A0A0N4WAN6_HAEPC</name>
<reference evidence="8" key="1">
    <citation type="submission" date="2017-02" db="UniProtKB">
        <authorList>
            <consortium name="WormBaseParasite"/>
        </authorList>
    </citation>
    <scope>IDENTIFICATION</scope>
</reference>
<dbReference type="Pfam" id="PF10292">
    <property type="entry name" value="7TM_GPCR_Srab"/>
    <property type="match status" value="1"/>
</dbReference>
<sequence>KYCVLSIGGRRPSTVIASFESPRISRRNSPCASLDARMYPYPCYTVNSHYCSKVLITSMSMSRAQYIVLQILPFKVTHVVKILTSVEACDVLVPPLFCFVFRMPATACFSAHVTVHFAMAIERGIATKQMSTYERSDGRIGFIMAILSVIIFLGLKFQEFQCFIKTIRTVRLTPGFPPSCVKVGMPD</sequence>
<reference evidence="6 7" key="2">
    <citation type="submission" date="2018-11" db="EMBL/GenBank/DDBJ databases">
        <authorList>
            <consortium name="Pathogen Informatics"/>
        </authorList>
    </citation>
    <scope>NUCLEOTIDE SEQUENCE [LARGE SCALE GENOMIC DNA]</scope>
    <source>
        <strain evidence="6 7">MHpl1</strain>
    </source>
</reference>